<dbReference type="OrthoDB" id="6837at2157"/>
<dbReference type="eggNOG" id="arCOG02854">
    <property type="taxonomic scope" value="Archaea"/>
</dbReference>
<accession>P82860</accession>
<proteinExistence type="predicted"/>
<organism evidence="6 7">
    <name type="scientific">Thermoplasma acidophilum (strain ATCC 25905 / DSM 1728 / JCM 9062 / NBRC 15155 / AMRC-C165)</name>
    <dbReference type="NCBI Taxonomy" id="273075"/>
    <lineage>
        <taxon>Archaea</taxon>
        <taxon>Methanobacteriati</taxon>
        <taxon>Thermoplasmatota</taxon>
        <taxon>Thermoplasmata</taxon>
        <taxon>Thermoplasmatales</taxon>
        <taxon>Thermoplasmataceae</taxon>
        <taxon>Thermoplasma</taxon>
    </lineage>
</organism>
<dbReference type="AlphaFoldDB" id="P82860"/>
<evidence type="ECO:0000256" key="2">
    <source>
        <dbReference type="ARBA" id="ARBA00022723"/>
    </source>
</evidence>
<dbReference type="SUPFAM" id="SSF50022">
    <property type="entry name" value="ISP domain"/>
    <property type="match status" value="1"/>
</dbReference>
<dbReference type="SMR" id="P82860"/>
<dbReference type="PANTHER" id="PTHR21496:SF24">
    <property type="entry name" value="SULREDOXIN-RELATED"/>
    <property type="match status" value="1"/>
</dbReference>
<dbReference type="HOGENOM" id="CLU_055690_5_4_2"/>
<evidence type="ECO:0000256" key="1">
    <source>
        <dbReference type="ARBA" id="ARBA00022714"/>
    </source>
</evidence>
<dbReference type="PaxDb" id="273075-Ta0884"/>
<evidence type="ECO:0000256" key="3">
    <source>
        <dbReference type="ARBA" id="ARBA00023004"/>
    </source>
</evidence>
<keyword evidence="3" id="KW-0408">Iron</keyword>
<keyword evidence="1" id="KW-0001">2Fe-2S</keyword>
<dbReference type="KEGG" id="tac:Ta0884"/>
<name>P82860_THEAC</name>
<evidence type="ECO:0000256" key="4">
    <source>
        <dbReference type="ARBA" id="ARBA00023014"/>
    </source>
</evidence>
<dbReference type="GO" id="GO:0046872">
    <property type="term" value="F:metal ion binding"/>
    <property type="evidence" value="ECO:0007669"/>
    <property type="project" value="UniProtKB-KW"/>
</dbReference>
<dbReference type="RefSeq" id="WP_010901294.1">
    <property type="nucleotide sequence ID" value="NC_002578.1"/>
</dbReference>
<dbReference type="PANTHER" id="PTHR21496">
    <property type="entry name" value="FERREDOXIN-RELATED"/>
    <property type="match status" value="1"/>
</dbReference>
<dbReference type="CDD" id="cd03467">
    <property type="entry name" value="Rieske"/>
    <property type="match status" value="1"/>
</dbReference>
<evidence type="ECO:0000313" key="6">
    <source>
        <dbReference type="EMBL" id="CAC12013.1"/>
    </source>
</evidence>
<dbReference type="Pfam" id="PF00355">
    <property type="entry name" value="Rieske"/>
    <property type="match status" value="1"/>
</dbReference>
<dbReference type="InterPro" id="IPR017941">
    <property type="entry name" value="Rieske_2Fe-2S"/>
</dbReference>
<gene>
    <name evidence="6" type="ordered locus">Ta0884</name>
</gene>
<dbReference type="GO" id="GO:0051537">
    <property type="term" value="F:2 iron, 2 sulfur cluster binding"/>
    <property type="evidence" value="ECO:0007669"/>
    <property type="project" value="UniProtKB-KW"/>
</dbReference>
<keyword evidence="7" id="KW-1185">Reference proteome</keyword>
<evidence type="ECO:0000313" key="7">
    <source>
        <dbReference type="Proteomes" id="UP000001024"/>
    </source>
</evidence>
<dbReference type="InParanoid" id="P82860"/>
<reference evidence="6 7" key="1">
    <citation type="journal article" date="2000" name="Nature">
        <title>The genome sequence of the thermoacidophilic scavenger Thermoplasma acidophilum.</title>
        <authorList>
            <person name="Ruepp A."/>
            <person name="Graml W."/>
            <person name="Santos-Martinez M.L."/>
            <person name="Koretke K.K."/>
            <person name="Volker C."/>
            <person name="Mewes H.W."/>
            <person name="Frishman D."/>
            <person name="Stocker S."/>
            <person name="Lupas A.N."/>
            <person name="Baumeister W."/>
        </authorList>
    </citation>
    <scope>NUCLEOTIDE SEQUENCE [LARGE SCALE GENOMIC DNA]</scope>
    <source>
        <strain evidence="7">ATCC 25905 / DSM 1728 / JCM 9062 / NBRC 15155 / AMRC-C165</strain>
    </source>
</reference>
<dbReference type="STRING" id="273075.gene:9572098"/>
<dbReference type="EnsemblBacteria" id="CAC12013">
    <property type="protein sequence ID" value="CAC12013"/>
    <property type="gene ID" value="CAC12013"/>
</dbReference>
<keyword evidence="4" id="KW-0411">Iron-sulfur</keyword>
<evidence type="ECO:0000259" key="5">
    <source>
        <dbReference type="PROSITE" id="PS51296"/>
    </source>
</evidence>
<dbReference type="PROSITE" id="PS51296">
    <property type="entry name" value="RIESKE"/>
    <property type="match status" value="1"/>
</dbReference>
<sequence>MVYRKVTISTKVFENTNAIVAWVSGRPVLLSKYEGKYYAMDAVCGHMGCAILDKVEGKEAVCPAHRARYDVTTGKKTADAVIRPEVKCEYNEASDTLKVYPVRENNGFLEVDMP</sequence>
<keyword evidence="2" id="KW-0479">Metal-binding</keyword>
<feature type="domain" description="Rieske" evidence="5">
    <location>
        <begin position="4"/>
        <end position="111"/>
    </location>
</feature>
<dbReference type="EMBL" id="AL445065">
    <property type="protein sequence ID" value="CAC12013.1"/>
    <property type="molecule type" value="Genomic_DNA"/>
</dbReference>
<dbReference type="Proteomes" id="UP000001024">
    <property type="component" value="Chromosome"/>
</dbReference>
<dbReference type="Gene3D" id="2.102.10.10">
    <property type="entry name" value="Rieske [2Fe-2S] iron-sulphur domain"/>
    <property type="match status" value="1"/>
</dbReference>
<protein>
    <submittedName>
        <fullName evidence="6">Ferredoxin related protein</fullName>
    </submittedName>
</protein>
<dbReference type="InterPro" id="IPR036922">
    <property type="entry name" value="Rieske_2Fe-2S_sf"/>
</dbReference>